<feature type="transmembrane region" description="Helical" evidence="6">
    <location>
        <begin position="58"/>
        <end position="76"/>
    </location>
</feature>
<evidence type="ECO:0000256" key="5">
    <source>
        <dbReference type="ARBA" id="ARBA00023136"/>
    </source>
</evidence>
<dbReference type="PANTHER" id="PTHR30485:SF2">
    <property type="entry name" value="BLL0597 PROTEIN"/>
    <property type="match status" value="1"/>
</dbReference>
<evidence type="ECO:0000256" key="3">
    <source>
        <dbReference type="ARBA" id="ARBA00022692"/>
    </source>
</evidence>
<dbReference type="AlphaFoldDB" id="A0A6P1DQI9"/>
<comment type="subcellular location">
    <subcellularLocation>
        <location evidence="1">Cell membrane</location>
        <topology evidence="1">Multi-pass membrane protein</topology>
    </subcellularLocation>
</comment>
<keyword evidence="5 6" id="KW-0472">Membrane</keyword>
<keyword evidence="4 6" id="KW-1133">Transmembrane helix</keyword>
<evidence type="ECO:0000313" key="9">
    <source>
        <dbReference type="Proteomes" id="UP000471640"/>
    </source>
</evidence>
<dbReference type="PANTHER" id="PTHR30485">
    <property type="entry name" value="NI/FE-HYDROGENASE 1 B-TYPE CYTOCHROME SUBUNIT"/>
    <property type="match status" value="1"/>
</dbReference>
<dbReference type="Pfam" id="PF01292">
    <property type="entry name" value="Ni_hydr_CYTB"/>
    <property type="match status" value="1"/>
</dbReference>
<comment type="caution">
    <text evidence="8">The sequence shown here is derived from an EMBL/GenBank/DDBJ whole genome shotgun (WGS) entry which is preliminary data.</text>
</comment>
<dbReference type="SUPFAM" id="SSF81342">
    <property type="entry name" value="Transmembrane di-heme cytochromes"/>
    <property type="match status" value="1"/>
</dbReference>
<dbReference type="InterPro" id="IPR011577">
    <property type="entry name" value="Cyt_b561_bac/Ni-Hgenase"/>
</dbReference>
<organism evidence="8 9">
    <name type="scientific">Thiorhodococcus mannitoliphagus</name>
    <dbReference type="NCBI Taxonomy" id="329406"/>
    <lineage>
        <taxon>Bacteria</taxon>
        <taxon>Pseudomonadati</taxon>
        <taxon>Pseudomonadota</taxon>
        <taxon>Gammaproteobacteria</taxon>
        <taxon>Chromatiales</taxon>
        <taxon>Chromatiaceae</taxon>
        <taxon>Thiorhodococcus</taxon>
    </lineage>
</organism>
<evidence type="ECO:0000256" key="1">
    <source>
        <dbReference type="ARBA" id="ARBA00004651"/>
    </source>
</evidence>
<proteinExistence type="predicted"/>
<evidence type="ECO:0000256" key="2">
    <source>
        <dbReference type="ARBA" id="ARBA00022475"/>
    </source>
</evidence>
<dbReference type="GO" id="GO:0009055">
    <property type="term" value="F:electron transfer activity"/>
    <property type="evidence" value="ECO:0007669"/>
    <property type="project" value="InterPro"/>
</dbReference>
<name>A0A6P1DQI9_9GAMM</name>
<dbReference type="GO" id="GO:0022904">
    <property type="term" value="P:respiratory electron transport chain"/>
    <property type="evidence" value="ECO:0007669"/>
    <property type="project" value="InterPro"/>
</dbReference>
<dbReference type="GO" id="GO:0020037">
    <property type="term" value="F:heme binding"/>
    <property type="evidence" value="ECO:0007669"/>
    <property type="project" value="TreeGrafter"/>
</dbReference>
<feature type="transmembrane region" description="Helical" evidence="6">
    <location>
        <begin position="117"/>
        <end position="139"/>
    </location>
</feature>
<evidence type="ECO:0000256" key="6">
    <source>
        <dbReference type="SAM" id="Phobius"/>
    </source>
</evidence>
<reference evidence="8 9" key="2">
    <citation type="submission" date="2020-02" db="EMBL/GenBank/DDBJ databases">
        <title>Genome sequences of Thiorhodococcus mannitoliphagus and Thiorhodococcus minor, purple sulfur photosynthetic bacteria in the gammaproteobacterial family, Chromatiaceae.</title>
        <authorList>
            <person name="Aviles F.A."/>
            <person name="Meyer T.E."/>
            <person name="Kyndt J.A."/>
        </authorList>
    </citation>
    <scope>NUCLEOTIDE SEQUENCE [LARGE SCALE GENOMIC DNA]</scope>
    <source>
        <strain evidence="8 9">DSM 18266</strain>
    </source>
</reference>
<dbReference type="EMBL" id="JAAIJR010000022">
    <property type="protein sequence ID" value="NEX20169.1"/>
    <property type="molecule type" value="Genomic_DNA"/>
</dbReference>
<feature type="domain" description="Cytochrome b561 bacterial/Ni-hydrogenase" evidence="7">
    <location>
        <begin position="26"/>
        <end position="201"/>
    </location>
</feature>
<dbReference type="GO" id="GO:0005886">
    <property type="term" value="C:plasma membrane"/>
    <property type="evidence" value="ECO:0007669"/>
    <property type="project" value="UniProtKB-SubCell"/>
</dbReference>
<sequence>MSESLSAPGADIDTRPPDATADRIKVWDPLVRVFHWSLAAGFTTAFIVEDKLLEVHVWAGYLVLTLLAARVLWGLVGTRYARFADFVRSPAEVRAYLLDILRFRAARHIGHNPAGGAMILALLIAVSLTGLSGMALYGAQEFAGPLSALMRGVSGSTAHALEDVHEVLANLTLALVVLHIGGVLFSSLAHRENLVGAMITGYKRRHER</sequence>
<dbReference type="RefSeq" id="WP_164653235.1">
    <property type="nucleotide sequence ID" value="NZ_JAAIJR010000022.1"/>
</dbReference>
<gene>
    <name evidence="8" type="ORF">G3480_07550</name>
</gene>
<dbReference type="Gene3D" id="1.20.950.20">
    <property type="entry name" value="Transmembrane di-heme cytochromes, Chain C"/>
    <property type="match status" value="1"/>
</dbReference>
<keyword evidence="9" id="KW-1185">Reference proteome</keyword>
<dbReference type="Proteomes" id="UP000471640">
    <property type="component" value="Unassembled WGS sequence"/>
</dbReference>
<protein>
    <submittedName>
        <fullName evidence="8">Cytochrome B</fullName>
    </submittedName>
</protein>
<dbReference type="InterPro" id="IPR016174">
    <property type="entry name" value="Di-haem_cyt_TM"/>
</dbReference>
<evidence type="ECO:0000256" key="4">
    <source>
        <dbReference type="ARBA" id="ARBA00022989"/>
    </source>
</evidence>
<dbReference type="InterPro" id="IPR051542">
    <property type="entry name" value="Hydrogenase_cytochrome"/>
</dbReference>
<feature type="transmembrane region" description="Helical" evidence="6">
    <location>
        <begin position="167"/>
        <end position="189"/>
    </location>
</feature>
<evidence type="ECO:0000313" key="8">
    <source>
        <dbReference type="EMBL" id="NEX20169.1"/>
    </source>
</evidence>
<keyword evidence="2" id="KW-1003">Cell membrane</keyword>
<evidence type="ECO:0000259" key="7">
    <source>
        <dbReference type="Pfam" id="PF01292"/>
    </source>
</evidence>
<reference evidence="9" key="1">
    <citation type="journal article" date="2020" name="Microbiol. Resour. Announc.">
        <title>Draft Genome Sequences of Thiorhodococcus mannitoliphagus and Thiorhodococcus minor, Purple Sulfur Photosynthetic Bacteria in the Gammaproteobacterial Family Chromatiaceae.</title>
        <authorList>
            <person name="Aviles F.A."/>
            <person name="Meyer T.E."/>
            <person name="Kyndt J.A."/>
        </authorList>
    </citation>
    <scope>NUCLEOTIDE SEQUENCE [LARGE SCALE GENOMIC DNA]</scope>
    <source>
        <strain evidence="9">DSM 18266</strain>
    </source>
</reference>
<keyword evidence="3 6" id="KW-0812">Transmembrane</keyword>
<accession>A0A6P1DQI9</accession>